<dbReference type="RefSeq" id="WP_182620213.1">
    <property type="nucleotide sequence ID" value="NZ_BAAATF010000009.1"/>
</dbReference>
<evidence type="ECO:0000313" key="3">
    <source>
        <dbReference type="EMBL" id="MBA8811014.1"/>
    </source>
</evidence>
<feature type="transmembrane region" description="Helical" evidence="2">
    <location>
        <begin position="65"/>
        <end position="86"/>
    </location>
</feature>
<proteinExistence type="predicted"/>
<dbReference type="AlphaFoldDB" id="A0A7W3JDV2"/>
<organism evidence="3 4">
    <name type="scientific">Promicromonospora sukumoe</name>
    <dbReference type="NCBI Taxonomy" id="88382"/>
    <lineage>
        <taxon>Bacteria</taxon>
        <taxon>Bacillati</taxon>
        <taxon>Actinomycetota</taxon>
        <taxon>Actinomycetes</taxon>
        <taxon>Micrococcales</taxon>
        <taxon>Promicromonosporaceae</taxon>
        <taxon>Promicromonospora</taxon>
    </lineage>
</organism>
<accession>A0A7W3JDV2</accession>
<evidence type="ECO:0000313" key="4">
    <source>
        <dbReference type="Proteomes" id="UP000540568"/>
    </source>
</evidence>
<feature type="region of interest" description="Disordered" evidence="1">
    <location>
        <begin position="94"/>
        <end position="157"/>
    </location>
</feature>
<feature type="compositionally biased region" description="Gly residues" evidence="1">
    <location>
        <begin position="44"/>
        <end position="59"/>
    </location>
</feature>
<name>A0A7W3JDV2_9MICO</name>
<keyword evidence="2" id="KW-0472">Membrane</keyword>
<evidence type="ECO:0000256" key="2">
    <source>
        <dbReference type="SAM" id="Phobius"/>
    </source>
</evidence>
<keyword evidence="4" id="KW-1185">Reference proteome</keyword>
<gene>
    <name evidence="3" type="ORF">FHX71_005021</name>
</gene>
<dbReference type="EMBL" id="JACGWV010000003">
    <property type="protein sequence ID" value="MBA8811014.1"/>
    <property type="molecule type" value="Genomic_DNA"/>
</dbReference>
<protein>
    <submittedName>
        <fullName evidence="3">Uncharacterized protein</fullName>
    </submittedName>
</protein>
<reference evidence="3 4" key="1">
    <citation type="submission" date="2020-07" db="EMBL/GenBank/DDBJ databases">
        <title>Sequencing the genomes of 1000 actinobacteria strains.</title>
        <authorList>
            <person name="Klenk H.-P."/>
        </authorList>
    </citation>
    <scope>NUCLEOTIDE SEQUENCE [LARGE SCALE GENOMIC DNA]</scope>
    <source>
        <strain evidence="3 4">DSM 44121</strain>
    </source>
</reference>
<comment type="caution">
    <text evidence="3">The sequence shown here is derived from an EMBL/GenBank/DDBJ whole genome shotgun (WGS) entry which is preliminary data.</text>
</comment>
<evidence type="ECO:0000256" key="1">
    <source>
        <dbReference type="SAM" id="MobiDB-lite"/>
    </source>
</evidence>
<feature type="region of interest" description="Disordered" evidence="1">
    <location>
        <begin position="37"/>
        <end position="59"/>
    </location>
</feature>
<feature type="compositionally biased region" description="Pro residues" evidence="1">
    <location>
        <begin position="114"/>
        <end position="123"/>
    </location>
</feature>
<keyword evidence="2" id="KW-0812">Transmembrane</keyword>
<sequence>MNRTRYDDLHELAPAQAVDDTGLEVARAAFERGRQEEQAHGLLTVGGRGGSLTPGPRRGGSAGRVLVLLTACLLLLGVGAVGAVLIDDAAQPADVGPRVEAPDTVEQPDTAVSPDPPTGPTPTPLSTADDGTVAQCDDLNSSLDGAPELPPSEWPGLMDHGWTLPDVPVTASPRLHGSPMECAGEVAAAAFADLADSRAVVMYTGRKPMYRALPIPVASLHEAEVGTGGSGDHYVEWADEDGQLWYAEAGGISAGEFRAILESLTYGPDGSVTGPVPDGFEQVEVPEEVEPGTTLYLWQMWHDEVSSYLWVRWPVTTPIEAGLADGRGFEAVEFDGGVALYDESLLGGPSNPPSLKWDRNGARFWLLDADADLETLKQRARSVRPLDLDDPRLVPFMRD</sequence>
<keyword evidence="2" id="KW-1133">Transmembrane helix</keyword>
<dbReference type="Proteomes" id="UP000540568">
    <property type="component" value="Unassembled WGS sequence"/>
</dbReference>